<accession>A0A6G9AQA5</accession>
<organism evidence="1 2">
    <name type="scientific">Spirosoma aureum</name>
    <dbReference type="NCBI Taxonomy" id="2692134"/>
    <lineage>
        <taxon>Bacteria</taxon>
        <taxon>Pseudomonadati</taxon>
        <taxon>Bacteroidota</taxon>
        <taxon>Cytophagia</taxon>
        <taxon>Cytophagales</taxon>
        <taxon>Cytophagaceae</taxon>
        <taxon>Spirosoma</taxon>
    </lineage>
</organism>
<evidence type="ECO:0008006" key="3">
    <source>
        <dbReference type="Google" id="ProtNLM"/>
    </source>
</evidence>
<dbReference type="EMBL" id="CP050063">
    <property type="protein sequence ID" value="QIP14514.1"/>
    <property type="molecule type" value="Genomic_DNA"/>
</dbReference>
<keyword evidence="2" id="KW-1185">Reference proteome</keyword>
<sequence length="229" mass="25321">MKPFALIWAVLLLPCLSQGQSNRSTAFKPGIALIAHAGTAGFGINIDKSLSRHFALRIGANKFTYTGTLTSGNDTDELQIGFNYTINLLSFNALLDYYPFKQTGFRVTAGAFYNLNQVTFLGKPTKDVRFNDVVFTIDQIGIVEGKADFPRIAPYVGIGWGHPFMRSRVKLLADVGFFYQQSPGIKLVTTGMLAPSGDQGPVIENNLKPLKYYPLISIGLSYTIRFTRY</sequence>
<dbReference type="Gene3D" id="2.40.160.170">
    <property type="match status" value="1"/>
</dbReference>
<dbReference type="RefSeq" id="WP_167210719.1">
    <property type="nucleotide sequence ID" value="NZ_CP050063.1"/>
</dbReference>
<evidence type="ECO:0000313" key="2">
    <source>
        <dbReference type="Proteomes" id="UP000501802"/>
    </source>
</evidence>
<reference evidence="1 2" key="1">
    <citation type="submission" date="2020-03" db="EMBL/GenBank/DDBJ databases">
        <authorList>
            <person name="Kim M.K."/>
        </authorList>
    </citation>
    <scope>NUCLEOTIDE SEQUENCE [LARGE SCALE GENOMIC DNA]</scope>
    <source>
        <strain evidence="1 2">BT328</strain>
    </source>
</reference>
<name>A0A6G9AQA5_9BACT</name>
<dbReference type="KEGG" id="spib:G8759_18795"/>
<gene>
    <name evidence="1" type="ORF">G8759_18795</name>
</gene>
<evidence type="ECO:0000313" key="1">
    <source>
        <dbReference type="EMBL" id="QIP14514.1"/>
    </source>
</evidence>
<dbReference type="AlphaFoldDB" id="A0A6G9AQA5"/>
<protein>
    <recommendedName>
        <fullName evidence="3">Outer membrane beta-barrel protein</fullName>
    </recommendedName>
</protein>
<proteinExistence type="predicted"/>
<dbReference type="Proteomes" id="UP000501802">
    <property type="component" value="Chromosome"/>
</dbReference>